<feature type="compositionally biased region" description="Basic residues" evidence="1">
    <location>
        <begin position="695"/>
        <end position="704"/>
    </location>
</feature>
<feature type="region of interest" description="Disordered" evidence="1">
    <location>
        <begin position="235"/>
        <end position="335"/>
    </location>
</feature>
<organism evidence="2 3">
    <name type="scientific">Tigriopus californicus</name>
    <name type="common">Marine copepod</name>
    <dbReference type="NCBI Taxonomy" id="6832"/>
    <lineage>
        <taxon>Eukaryota</taxon>
        <taxon>Metazoa</taxon>
        <taxon>Ecdysozoa</taxon>
        <taxon>Arthropoda</taxon>
        <taxon>Crustacea</taxon>
        <taxon>Multicrustacea</taxon>
        <taxon>Hexanauplia</taxon>
        <taxon>Copepoda</taxon>
        <taxon>Harpacticoida</taxon>
        <taxon>Harpacticidae</taxon>
        <taxon>Tigriopus</taxon>
    </lineage>
</organism>
<feature type="compositionally biased region" description="Basic residues" evidence="1">
    <location>
        <begin position="286"/>
        <end position="295"/>
    </location>
</feature>
<feature type="compositionally biased region" description="Polar residues" evidence="1">
    <location>
        <begin position="1"/>
        <end position="29"/>
    </location>
</feature>
<evidence type="ECO:0000256" key="1">
    <source>
        <dbReference type="SAM" id="MobiDB-lite"/>
    </source>
</evidence>
<dbReference type="EMBL" id="VCGU01000002">
    <property type="protein sequence ID" value="TRY79267.1"/>
    <property type="molecule type" value="Genomic_DNA"/>
</dbReference>
<sequence length="791" mass="83846">MAATTSTNNPAVSNANNRLSATAGPQPSANDLMDLLSSMDQLLAESCPEDGGFESACGSPSQPVDLSTLDCISLDFPLNSTCGIGYHEGGEGGEGGEPPSADNTPSFSALISVSSGLDHNHELDLLTSQGSKAHVGDNLDSSKRMKCSFSAREQAFVKEGIPWEVNGVVSSQSRSSSGGGGGSNNNHVSPMTSAYNKQTMDSLKKSVCSGGSYGEDFIKQEYQNDDREHTFNITGISSSLSPASSSASRPCTSREDPAVPSVLVMGTTKKIGDGTRENGTHDGVVVHHHHQRGKRKGDEDGGKRGINQPLALASLSSSSSSSSSSTTSTTTTYRMSMRICEKRRIGEDWNGLKDLPPMGTTCTVGPIGTGPPPPEMTSFPSPSCSVGSSSMEDQSYHFLPNNNIYKMIQGLNPVFPAEPRDLQAGHWFRCQLCHTIQETQRLYSHAKEVHNLANMANATTQCISPFRPSFSGASPNATHGSNCQRMTSPGPISLGEWSNHHSQLHHSRQTTTTNDPGDANPLPTSRPPANEIISNQDLPDFEPDLDAVVDDKFIDSLIRTTIPPSGGANPPSNQHQHSMALINPPQSASSGPGGGAAAGAAAGGGLQSSMAVPQAAGPTLMKLEVVSSSGTPTSSSLCPSLPNNLLQGSSSSSLSTTHNSNPSTTTTISSSSSSVNTNIEKKLNREAKKSSPQFRWRRRKRRSKAQYPEMSRYLLPIDEGEEVQHLGRTLECQLCGLRGKRCHLTLHFKAKHSEVIELAGGHLHKMKKPTSKPTNNGNVVSTSSKDGLGKY</sequence>
<feature type="compositionally biased region" description="Low complexity" evidence="1">
    <location>
        <begin position="316"/>
        <end position="332"/>
    </location>
</feature>
<dbReference type="Proteomes" id="UP000318571">
    <property type="component" value="Chromosome 6"/>
</dbReference>
<comment type="caution">
    <text evidence="2">The sequence shown here is derived from an EMBL/GenBank/DDBJ whole genome shotgun (WGS) entry which is preliminary data.</text>
</comment>
<reference evidence="2 3" key="1">
    <citation type="journal article" date="2018" name="Nat. Ecol. Evol.">
        <title>Genomic signatures of mitonuclear coevolution across populations of Tigriopus californicus.</title>
        <authorList>
            <person name="Barreto F.S."/>
            <person name="Watson E.T."/>
            <person name="Lima T.G."/>
            <person name="Willett C.S."/>
            <person name="Edmands S."/>
            <person name="Li W."/>
            <person name="Burton R.S."/>
        </authorList>
    </citation>
    <scope>NUCLEOTIDE SEQUENCE [LARGE SCALE GENOMIC DNA]</scope>
    <source>
        <strain evidence="2 3">San Diego</strain>
    </source>
</reference>
<feature type="compositionally biased region" description="Basic and acidic residues" evidence="1">
    <location>
        <begin position="679"/>
        <end position="689"/>
    </location>
</feature>
<proteinExistence type="predicted"/>
<feature type="compositionally biased region" description="Low complexity" evidence="1">
    <location>
        <begin position="627"/>
        <end position="678"/>
    </location>
</feature>
<feature type="compositionally biased region" description="Polar residues" evidence="1">
    <location>
        <begin position="473"/>
        <end position="487"/>
    </location>
</feature>
<evidence type="ECO:0000313" key="2">
    <source>
        <dbReference type="EMBL" id="TRY79267.1"/>
    </source>
</evidence>
<keyword evidence="3" id="KW-1185">Reference proteome</keyword>
<feature type="region of interest" description="Disordered" evidence="1">
    <location>
        <begin position="1"/>
        <end position="30"/>
    </location>
</feature>
<accession>A0A553PNL7</accession>
<protein>
    <submittedName>
        <fullName evidence="2">Uncharacterized protein</fullName>
    </submittedName>
</protein>
<feature type="compositionally biased region" description="Basic and acidic residues" evidence="1">
    <location>
        <begin position="270"/>
        <end position="280"/>
    </location>
</feature>
<feature type="region of interest" description="Disordered" evidence="1">
    <location>
        <begin position="473"/>
        <end position="543"/>
    </location>
</feature>
<feature type="region of interest" description="Disordered" evidence="1">
    <location>
        <begin position="765"/>
        <end position="791"/>
    </location>
</feature>
<feature type="region of interest" description="Disordered" evidence="1">
    <location>
        <begin position="560"/>
        <end position="603"/>
    </location>
</feature>
<feature type="compositionally biased region" description="Low complexity" evidence="1">
    <location>
        <begin position="237"/>
        <end position="248"/>
    </location>
</feature>
<dbReference type="AlphaFoldDB" id="A0A553PNL7"/>
<evidence type="ECO:0000313" key="3">
    <source>
        <dbReference type="Proteomes" id="UP000318571"/>
    </source>
</evidence>
<feature type="region of interest" description="Disordered" evidence="1">
    <location>
        <begin position="87"/>
        <end position="107"/>
    </location>
</feature>
<feature type="region of interest" description="Disordered" evidence="1">
    <location>
        <begin position="627"/>
        <end position="706"/>
    </location>
</feature>
<name>A0A553PNL7_TIGCA</name>
<feature type="compositionally biased region" description="Polar residues" evidence="1">
    <location>
        <begin position="771"/>
        <end position="785"/>
    </location>
</feature>
<feature type="compositionally biased region" description="Gly residues" evidence="1">
    <location>
        <begin position="591"/>
        <end position="603"/>
    </location>
</feature>
<gene>
    <name evidence="2" type="ORF">TCAL_17060</name>
</gene>
<feature type="region of interest" description="Disordered" evidence="1">
    <location>
        <begin position="169"/>
        <end position="192"/>
    </location>
</feature>